<protein>
    <submittedName>
        <fullName evidence="1">Oxidoreductase</fullName>
    </submittedName>
</protein>
<evidence type="ECO:0000313" key="4">
    <source>
        <dbReference type="Proteomes" id="UP000230971"/>
    </source>
</evidence>
<reference evidence="2 4" key="2">
    <citation type="journal article" date="2017" name="Infect. Genet. Evol.">
        <title>The new phylogeny of the genus Mycobacterium: The old and the news.</title>
        <authorList>
            <person name="Tortoli E."/>
            <person name="Fedrizzi T."/>
            <person name="Meehan C.J."/>
            <person name="Trovato A."/>
            <person name="Grottola A."/>
            <person name="Giacobazzi E."/>
            <person name="Serpini G.F."/>
            <person name="Tagliazucchi S."/>
            <person name="Fabio A."/>
            <person name="Bettua C."/>
            <person name="Bertorelli R."/>
            <person name="Frascaro F."/>
            <person name="De Sanctis V."/>
            <person name="Pecorari M."/>
            <person name="Jousson O."/>
            <person name="Segata N."/>
            <person name="Cirillo D.M."/>
        </authorList>
    </citation>
    <scope>NUCLEOTIDE SEQUENCE [LARGE SCALE GENOMIC DNA]</scope>
    <source>
        <strain evidence="2 4">NCTC 12882</strain>
    </source>
</reference>
<reference evidence="1 3" key="1">
    <citation type="submission" date="2016-01" db="EMBL/GenBank/DDBJ databases">
        <title>The new phylogeny of the genus Mycobacterium.</title>
        <authorList>
            <person name="Tarcisio F."/>
            <person name="Conor M."/>
            <person name="Antonella G."/>
            <person name="Elisabetta G."/>
            <person name="Giulia F.S."/>
            <person name="Sara T."/>
            <person name="Anna F."/>
            <person name="Clotilde B."/>
            <person name="Roberto B."/>
            <person name="Veronica D.S."/>
            <person name="Fabio R."/>
            <person name="Monica P."/>
            <person name="Olivier J."/>
            <person name="Enrico T."/>
            <person name="Nicola S."/>
        </authorList>
    </citation>
    <scope>NUCLEOTIDE SEQUENCE [LARGE SCALE GENOMIC DNA]</scope>
    <source>
        <strain evidence="1 3">DSM 44243</strain>
    </source>
</reference>
<dbReference type="AlphaFoldDB" id="A0A1X1RRS7"/>
<evidence type="ECO:0000313" key="2">
    <source>
        <dbReference type="EMBL" id="PIB75858.1"/>
    </source>
</evidence>
<evidence type="ECO:0000313" key="3">
    <source>
        <dbReference type="Proteomes" id="UP000193907"/>
    </source>
</evidence>
<gene>
    <name evidence="1" type="ORF">AWB95_10915</name>
    <name evidence="2" type="ORF">CQY23_19270</name>
</gene>
<keyword evidence="3" id="KW-1185">Reference proteome</keyword>
<dbReference type="Proteomes" id="UP000193907">
    <property type="component" value="Unassembled WGS sequence"/>
</dbReference>
<dbReference type="EMBL" id="LQOM01000025">
    <property type="protein sequence ID" value="ORV14069.1"/>
    <property type="molecule type" value="Genomic_DNA"/>
</dbReference>
<dbReference type="RefSeq" id="WP_062539879.1">
    <property type="nucleotide sequence ID" value="NZ_BBUN01000142.1"/>
</dbReference>
<proteinExistence type="predicted"/>
<dbReference type="OrthoDB" id="4628667at2"/>
<evidence type="ECO:0000313" key="1">
    <source>
        <dbReference type="EMBL" id="ORV14069.1"/>
    </source>
</evidence>
<dbReference type="EMBL" id="PDKV01000030">
    <property type="protein sequence ID" value="PIB75858.1"/>
    <property type="molecule type" value="Genomic_DNA"/>
</dbReference>
<accession>A0A1X1RRS7</accession>
<dbReference type="Proteomes" id="UP000230971">
    <property type="component" value="Unassembled WGS sequence"/>
</dbReference>
<sequence length="84" mass="9242">MPEVFGDDRIDDVTPGDMIAVDRGSGEQLYKVVFKDAGNDGYVVTLEDDDGETFQLELAAGTVVRTHLESKWESPQSPTRHTEG</sequence>
<name>A0A1X1RRS7_MYCCE</name>
<organism evidence="1 3">
    <name type="scientific">Mycobacterium celatum</name>
    <dbReference type="NCBI Taxonomy" id="28045"/>
    <lineage>
        <taxon>Bacteria</taxon>
        <taxon>Bacillati</taxon>
        <taxon>Actinomycetota</taxon>
        <taxon>Actinomycetes</taxon>
        <taxon>Mycobacteriales</taxon>
        <taxon>Mycobacteriaceae</taxon>
        <taxon>Mycobacterium</taxon>
    </lineage>
</organism>
<comment type="caution">
    <text evidence="1">The sequence shown here is derived from an EMBL/GenBank/DDBJ whole genome shotgun (WGS) entry which is preliminary data.</text>
</comment>